<evidence type="ECO:0000256" key="1">
    <source>
        <dbReference type="ARBA" id="ARBA00004613"/>
    </source>
</evidence>
<sequence length="125" mass="13886">MCERELLVALRASNGEFLLNGHYQVSVFRQQIPIQDVILEYSGSDNVVERINGTGPIRVRLLGVQQRATTTGELVISGVLVTEYAKVHRIRKSFASTHPIIDKQVNACALRDGPKRIRECAISNA</sequence>
<accession>W2T6Y2</accession>
<dbReference type="Proteomes" id="UP000053676">
    <property type="component" value="Unassembled WGS sequence"/>
</dbReference>
<evidence type="ECO:0000313" key="4">
    <source>
        <dbReference type="EMBL" id="ETN76921.1"/>
    </source>
</evidence>
<dbReference type="OrthoDB" id="5948003at2759"/>
<keyword evidence="5" id="KW-1185">Reference proteome</keyword>
<dbReference type="KEGG" id="nai:NECAME_00446"/>
<gene>
    <name evidence="4" type="ORF">NECAME_00446</name>
</gene>
<evidence type="ECO:0000256" key="2">
    <source>
        <dbReference type="ARBA" id="ARBA00022525"/>
    </source>
</evidence>
<dbReference type="GO" id="GO:0005576">
    <property type="term" value="C:extracellular region"/>
    <property type="evidence" value="ECO:0007669"/>
    <property type="project" value="UniProtKB-SubCell"/>
</dbReference>
<evidence type="ECO:0000259" key="3">
    <source>
        <dbReference type="Pfam" id="PF05986"/>
    </source>
</evidence>
<proteinExistence type="predicted"/>
<organism evidence="4 5">
    <name type="scientific">Necator americanus</name>
    <name type="common">Human hookworm</name>
    <dbReference type="NCBI Taxonomy" id="51031"/>
    <lineage>
        <taxon>Eukaryota</taxon>
        <taxon>Metazoa</taxon>
        <taxon>Ecdysozoa</taxon>
        <taxon>Nematoda</taxon>
        <taxon>Chromadorea</taxon>
        <taxon>Rhabditida</taxon>
        <taxon>Rhabditina</taxon>
        <taxon>Rhabditomorpha</taxon>
        <taxon>Strongyloidea</taxon>
        <taxon>Ancylostomatidae</taxon>
        <taxon>Bunostominae</taxon>
        <taxon>Necator</taxon>
    </lineage>
</organism>
<reference evidence="5" key="1">
    <citation type="journal article" date="2014" name="Nat. Genet.">
        <title>Genome of the human hookworm Necator americanus.</title>
        <authorList>
            <person name="Tang Y.T."/>
            <person name="Gao X."/>
            <person name="Rosa B.A."/>
            <person name="Abubucker S."/>
            <person name="Hallsworth-Pepin K."/>
            <person name="Martin J."/>
            <person name="Tyagi R."/>
            <person name="Heizer E."/>
            <person name="Zhang X."/>
            <person name="Bhonagiri-Palsikar V."/>
            <person name="Minx P."/>
            <person name="Warren W.C."/>
            <person name="Wang Q."/>
            <person name="Zhan B."/>
            <person name="Hotez P.J."/>
            <person name="Sternberg P.W."/>
            <person name="Dougall A."/>
            <person name="Gaze S.T."/>
            <person name="Mulvenna J."/>
            <person name="Sotillo J."/>
            <person name="Ranganathan S."/>
            <person name="Rabelo E.M."/>
            <person name="Wilson R.K."/>
            <person name="Felgner P.L."/>
            <person name="Bethony J."/>
            <person name="Hawdon J.M."/>
            <person name="Gasser R.B."/>
            <person name="Loukas A."/>
            <person name="Mitreva M."/>
        </authorList>
    </citation>
    <scope>NUCLEOTIDE SEQUENCE [LARGE SCALE GENOMIC DNA]</scope>
</reference>
<dbReference type="AlphaFoldDB" id="W2T6Y2"/>
<name>W2T6Y2_NECAM</name>
<dbReference type="EMBL" id="KI660200">
    <property type="protein sequence ID" value="ETN76921.1"/>
    <property type="molecule type" value="Genomic_DNA"/>
</dbReference>
<keyword evidence="2" id="KW-0964">Secreted</keyword>
<protein>
    <submittedName>
        <fullName evidence="4">ADAM-TS Spacer 1</fullName>
    </submittedName>
</protein>
<dbReference type="Gene3D" id="2.60.120.830">
    <property type="match status" value="1"/>
</dbReference>
<dbReference type="Pfam" id="PF05986">
    <property type="entry name" value="ADAMTS_spacer1"/>
    <property type="match status" value="1"/>
</dbReference>
<evidence type="ECO:0000313" key="5">
    <source>
        <dbReference type="Proteomes" id="UP000053676"/>
    </source>
</evidence>
<comment type="subcellular location">
    <subcellularLocation>
        <location evidence="1">Secreted</location>
    </subcellularLocation>
</comment>
<feature type="domain" description="ADAMTS/ADAMTS-like Spacer 1" evidence="3">
    <location>
        <begin position="8"/>
        <end position="61"/>
    </location>
</feature>
<dbReference type="InterPro" id="IPR010294">
    <property type="entry name" value="ADAMTS_spacer1"/>
</dbReference>